<keyword evidence="3" id="KW-1185">Reference proteome</keyword>
<dbReference type="InterPro" id="IPR057670">
    <property type="entry name" value="SH3_retrovirus"/>
</dbReference>
<protein>
    <recommendedName>
        <fullName evidence="1">Retroviral polymerase SH3-like domain-containing protein</fullName>
    </recommendedName>
</protein>
<dbReference type="EMBL" id="SPHZ02000003">
    <property type="protein sequence ID" value="KAF0925877.1"/>
    <property type="molecule type" value="Genomic_DNA"/>
</dbReference>
<proteinExistence type="predicted"/>
<evidence type="ECO:0000259" key="1">
    <source>
        <dbReference type="Pfam" id="PF25597"/>
    </source>
</evidence>
<gene>
    <name evidence="2" type="ORF">E2562_018681</name>
</gene>
<accession>A0A6G1EMM8</accession>
<dbReference type="OrthoDB" id="1750165at2759"/>
<evidence type="ECO:0000313" key="3">
    <source>
        <dbReference type="Proteomes" id="UP000479710"/>
    </source>
</evidence>
<dbReference type="Proteomes" id="UP000479710">
    <property type="component" value="Unassembled WGS sequence"/>
</dbReference>
<dbReference type="AlphaFoldDB" id="A0A6G1EMM8"/>
<evidence type="ECO:0000313" key="2">
    <source>
        <dbReference type="EMBL" id="KAF0925877.1"/>
    </source>
</evidence>
<sequence length="79" mass="8662">MIFVGYEHGAKAYRCYDPASRGVVVPCDVVFDEAAQWDWSTEDGGGQVDDEPFTVKYTTDKISYVDNATCCSHASDIAS</sequence>
<organism evidence="2 3">
    <name type="scientific">Oryza meyeriana var. granulata</name>
    <dbReference type="NCBI Taxonomy" id="110450"/>
    <lineage>
        <taxon>Eukaryota</taxon>
        <taxon>Viridiplantae</taxon>
        <taxon>Streptophyta</taxon>
        <taxon>Embryophyta</taxon>
        <taxon>Tracheophyta</taxon>
        <taxon>Spermatophyta</taxon>
        <taxon>Magnoliopsida</taxon>
        <taxon>Liliopsida</taxon>
        <taxon>Poales</taxon>
        <taxon>Poaceae</taxon>
        <taxon>BOP clade</taxon>
        <taxon>Oryzoideae</taxon>
        <taxon>Oryzeae</taxon>
        <taxon>Oryzinae</taxon>
        <taxon>Oryza</taxon>
        <taxon>Oryza meyeriana</taxon>
    </lineage>
</organism>
<reference evidence="2 3" key="1">
    <citation type="submission" date="2019-11" db="EMBL/GenBank/DDBJ databases">
        <title>Whole genome sequence of Oryza granulata.</title>
        <authorList>
            <person name="Li W."/>
        </authorList>
    </citation>
    <scope>NUCLEOTIDE SEQUENCE [LARGE SCALE GENOMIC DNA]</scope>
    <source>
        <strain evidence="3">cv. Menghai</strain>
        <tissue evidence="2">Leaf</tissue>
    </source>
</reference>
<feature type="domain" description="Retroviral polymerase SH3-like" evidence="1">
    <location>
        <begin position="1"/>
        <end position="42"/>
    </location>
</feature>
<dbReference type="Pfam" id="PF25597">
    <property type="entry name" value="SH3_retrovirus"/>
    <property type="match status" value="1"/>
</dbReference>
<name>A0A6G1EMM8_9ORYZ</name>
<comment type="caution">
    <text evidence="2">The sequence shown here is derived from an EMBL/GenBank/DDBJ whole genome shotgun (WGS) entry which is preliminary data.</text>
</comment>